<evidence type="ECO:0000256" key="10">
    <source>
        <dbReference type="SAM" id="MobiDB-lite"/>
    </source>
</evidence>
<evidence type="ECO:0000256" key="3">
    <source>
        <dbReference type="ARBA" id="ARBA00022448"/>
    </source>
</evidence>
<evidence type="ECO:0000256" key="2">
    <source>
        <dbReference type="ARBA" id="ARBA00006555"/>
    </source>
</evidence>
<keyword evidence="4" id="KW-1003">Cell membrane</keyword>
<comment type="subcellular location">
    <subcellularLocation>
        <location evidence="1">Cell inner membrane</location>
        <topology evidence="1">Single-pass membrane protein</topology>
        <orientation evidence="1">Periplasmic side</orientation>
    </subcellularLocation>
</comment>
<keyword evidence="8" id="KW-1133">Transmembrane helix</keyword>
<evidence type="ECO:0000256" key="8">
    <source>
        <dbReference type="ARBA" id="ARBA00022989"/>
    </source>
</evidence>
<organism evidence="12 13">
    <name type="scientific">Plesiocystis pacifica SIR-1</name>
    <dbReference type="NCBI Taxonomy" id="391625"/>
    <lineage>
        <taxon>Bacteria</taxon>
        <taxon>Pseudomonadati</taxon>
        <taxon>Myxococcota</taxon>
        <taxon>Polyangia</taxon>
        <taxon>Nannocystales</taxon>
        <taxon>Nannocystaceae</taxon>
        <taxon>Plesiocystis</taxon>
    </lineage>
</organism>
<dbReference type="GO" id="GO:0015891">
    <property type="term" value="P:siderophore transport"/>
    <property type="evidence" value="ECO:0007669"/>
    <property type="project" value="InterPro"/>
</dbReference>
<dbReference type="GO" id="GO:0055085">
    <property type="term" value="P:transmembrane transport"/>
    <property type="evidence" value="ECO:0007669"/>
    <property type="project" value="InterPro"/>
</dbReference>
<dbReference type="Proteomes" id="UP000005801">
    <property type="component" value="Unassembled WGS sequence"/>
</dbReference>
<gene>
    <name evidence="12" type="ORF">PPSIR1_08411</name>
</gene>
<evidence type="ECO:0000313" key="13">
    <source>
        <dbReference type="Proteomes" id="UP000005801"/>
    </source>
</evidence>
<dbReference type="Gene3D" id="3.30.1150.10">
    <property type="match status" value="1"/>
</dbReference>
<dbReference type="SUPFAM" id="SSF74653">
    <property type="entry name" value="TolA/TonB C-terminal domain"/>
    <property type="match status" value="1"/>
</dbReference>
<dbReference type="RefSeq" id="WP_006976370.1">
    <property type="nucleotide sequence ID" value="NZ_ABCS01000129.1"/>
</dbReference>
<evidence type="ECO:0000256" key="7">
    <source>
        <dbReference type="ARBA" id="ARBA00022927"/>
    </source>
</evidence>
<name>A6GI34_9BACT</name>
<dbReference type="InterPro" id="IPR003538">
    <property type="entry name" value="TonB"/>
</dbReference>
<dbReference type="GO" id="GO:0031992">
    <property type="term" value="F:energy transducer activity"/>
    <property type="evidence" value="ECO:0007669"/>
    <property type="project" value="InterPro"/>
</dbReference>
<evidence type="ECO:0000313" key="12">
    <source>
        <dbReference type="EMBL" id="EDM74462.1"/>
    </source>
</evidence>
<dbReference type="STRING" id="391625.PPSIR1_08411"/>
<evidence type="ECO:0000256" key="9">
    <source>
        <dbReference type="ARBA" id="ARBA00023136"/>
    </source>
</evidence>
<keyword evidence="5" id="KW-0997">Cell inner membrane</keyword>
<dbReference type="GO" id="GO:0005886">
    <property type="term" value="C:plasma membrane"/>
    <property type="evidence" value="ECO:0007669"/>
    <property type="project" value="UniProtKB-SubCell"/>
</dbReference>
<keyword evidence="9" id="KW-0472">Membrane</keyword>
<feature type="compositionally biased region" description="Pro residues" evidence="10">
    <location>
        <begin position="55"/>
        <end position="69"/>
    </location>
</feature>
<feature type="compositionally biased region" description="Basic and acidic residues" evidence="10">
    <location>
        <begin position="70"/>
        <end position="79"/>
    </location>
</feature>
<comment type="similarity">
    <text evidence="2">Belongs to the TonB family.</text>
</comment>
<feature type="domain" description="TonB C-terminal" evidence="11">
    <location>
        <begin position="148"/>
        <end position="238"/>
    </location>
</feature>
<evidence type="ECO:0000259" key="11">
    <source>
        <dbReference type="PROSITE" id="PS52015"/>
    </source>
</evidence>
<dbReference type="PANTHER" id="PTHR33446">
    <property type="entry name" value="PROTEIN TONB-RELATED"/>
    <property type="match status" value="1"/>
</dbReference>
<evidence type="ECO:0000256" key="6">
    <source>
        <dbReference type="ARBA" id="ARBA00022692"/>
    </source>
</evidence>
<dbReference type="EMBL" id="ABCS01000129">
    <property type="protein sequence ID" value="EDM74462.1"/>
    <property type="molecule type" value="Genomic_DNA"/>
</dbReference>
<keyword evidence="6" id="KW-0812">Transmembrane</keyword>
<dbReference type="GO" id="GO:0015031">
    <property type="term" value="P:protein transport"/>
    <property type="evidence" value="ECO:0007669"/>
    <property type="project" value="UniProtKB-KW"/>
</dbReference>
<feature type="region of interest" description="Disordered" evidence="10">
    <location>
        <begin position="46"/>
        <end position="156"/>
    </location>
</feature>
<dbReference type="eggNOG" id="COG0810">
    <property type="taxonomic scope" value="Bacteria"/>
</dbReference>
<keyword evidence="3" id="KW-0813">Transport</keyword>
<reference evidence="12 13" key="1">
    <citation type="submission" date="2007-06" db="EMBL/GenBank/DDBJ databases">
        <authorList>
            <person name="Shimkets L."/>
            <person name="Ferriera S."/>
            <person name="Johnson J."/>
            <person name="Kravitz S."/>
            <person name="Beeson K."/>
            <person name="Sutton G."/>
            <person name="Rogers Y.-H."/>
            <person name="Friedman R."/>
            <person name="Frazier M."/>
            <person name="Venter J.C."/>
        </authorList>
    </citation>
    <scope>NUCLEOTIDE SEQUENCE [LARGE SCALE GENOMIC DNA]</scope>
    <source>
        <strain evidence="12 13">SIR-1</strain>
    </source>
</reference>
<dbReference type="PROSITE" id="PS52015">
    <property type="entry name" value="TONB_CTD"/>
    <property type="match status" value="1"/>
</dbReference>
<keyword evidence="7" id="KW-0653">Protein transport</keyword>
<evidence type="ECO:0000256" key="4">
    <source>
        <dbReference type="ARBA" id="ARBA00022475"/>
    </source>
</evidence>
<dbReference type="PRINTS" id="PR01374">
    <property type="entry name" value="TONBPROTEIN"/>
</dbReference>
<accession>A6GI34</accession>
<dbReference type="InterPro" id="IPR037682">
    <property type="entry name" value="TonB_C"/>
</dbReference>
<keyword evidence="13" id="KW-1185">Reference proteome</keyword>
<dbReference type="InterPro" id="IPR051045">
    <property type="entry name" value="TonB-dependent_transducer"/>
</dbReference>
<dbReference type="Pfam" id="PF03544">
    <property type="entry name" value="TonB_C"/>
    <property type="match status" value="1"/>
</dbReference>
<dbReference type="OrthoDB" id="9810145at2"/>
<dbReference type="NCBIfam" id="TIGR01352">
    <property type="entry name" value="tonB_Cterm"/>
    <property type="match status" value="1"/>
</dbReference>
<comment type="caution">
    <text evidence="12">The sequence shown here is derived from an EMBL/GenBank/DDBJ whole genome shotgun (WGS) entry which is preliminary data.</text>
</comment>
<dbReference type="InterPro" id="IPR006260">
    <property type="entry name" value="TonB/TolA_C"/>
</dbReference>
<protein>
    <submittedName>
        <fullName evidence="12">TonB family protein</fullName>
    </submittedName>
</protein>
<sequence>MKRLPFVVSGLAHVGLVWALVALIEEPEEVAEDGLGLIVFDPVSAAEVEPELEPEPAPKPEPGPEPELEPAPRPRDRPAKPSPTPSAAPSPDANASTPGPDPGPRRLDLTLGNGGEHGRPTPGGSGSKSGAGSGSKPEATSAKPTCDEPRTKPKPIKRVTITYPPAAQAAGLEGRVVLQATVDTRGAVRSVRVVESVGALIDEPASAALKRWRFEPATRCGKPVEASYVIAREFLRGD</sequence>
<evidence type="ECO:0000256" key="5">
    <source>
        <dbReference type="ARBA" id="ARBA00022519"/>
    </source>
</evidence>
<dbReference type="AlphaFoldDB" id="A6GI34"/>
<proteinExistence type="inferred from homology"/>
<dbReference type="GO" id="GO:0030288">
    <property type="term" value="C:outer membrane-bounded periplasmic space"/>
    <property type="evidence" value="ECO:0007669"/>
    <property type="project" value="InterPro"/>
</dbReference>
<feature type="compositionally biased region" description="Low complexity" evidence="10">
    <location>
        <begin position="89"/>
        <end position="98"/>
    </location>
</feature>
<evidence type="ECO:0000256" key="1">
    <source>
        <dbReference type="ARBA" id="ARBA00004383"/>
    </source>
</evidence>
<feature type="compositionally biased region" description="Gly residues" evidence="10">
    <location>
        <begin position="121"/>
        <end position="133"/>
    </location>
</feature>